<evidence type="ECO:0000313" key="3">
    <source>
        <dbReference type="EMBL" id="TWI10376.1"/>
    </source>
</evidence>
<keyword evidence="4" id="KW-1185">Reference proteome</keyword>
<proteinExistence type="predicted"/>
<feature type="transmembrane region" description="Helical" evidence="1">
    <location>
        <begin position="93"/>
        <end position="115"/>
    </location>
</feature>
<evidence type="ECO:0000259" key="2">
    <source>
        <dbReference type="Pfam" id="PF07885"/>
    </source>
</evidence>
<gene>
    <name evidence="3" type="ORF">IP93_01956</name>
</gene>
<comment type="caution">
    <text evidence="3">The sequence shown here is derived from an EMBL/GenBank/DDBJ whole genome shotgun (WGS) entry which is preliminary data.</text>
</comment>
<feature type="transmembrane region" description="Helical" evidence="1">
    <location>
        <begin position="69"/>
        <end position="87"/>
    </location>
</feature>
<accession>A0A562LRY8</accession>
<dbReference type="InterPro" id="IPR013099">
    <property type="entry name" value="K_chnl_dom"/>
</dbReference>
<sequence length="228" mass="24453">MGTQDLRYRRWRVIARRHPSAFLLAAQLASLVTYPLLEGDTGRVLFGAFGVVIAALAVWVVMRSPAVKSVAWIIAVPAVLLSVIAVLSPGSGVGLVATLLEASLYFYAAASLTGYMLSDHRVTSDELFAAGATFTLLMWAFAYAFVACQSIYPDAFTGVVEPERPRTWMELLFLSATNLSATGLGDVLPIHPAARVLVVLEQICGVGYLAVVVSRLIGLTVAAERRVP</sequence>
<protein>
    <submittedName>
        <fullName evidence="3">Ion channel</fullName>
    </submittedName>
</protein>
<feature type="transmembrane region" description="Helical" evidence="1">
    <location>
        <begin position="43"/>
        <end position="62"/>
    </location>
</feature>
<name>A0A562LRY8_9GAMM</name>
<reference evidence="3 4" key="1">
    <citation type="journal article" date="2015" name="Stand. Genomic Sci.">
        <title>Genomic Encyclopedia of Bacterial and Archaeal Type Strains, Phase III: the genomes of soil and plant-associated and newly described type strains.</title>
        <authorList>
            <person name="Whitman W.B."/>
            <person name="Woyke T."/>
            <person name="Klenk H.P."/>
            <person name="Zhou Y."/>
            <person name="Lilburn T.G."/>
            <person name="Beck B.J."/>
            <person name="De Vos P."/>
            <person name="Vandamme P."/>
            <person name="Eisen J.A."/>
            <person name="Garrity G."/>
            <person name="Hugenholtz P."/>
            <person name="Kyrpides N.C."/>
        </authorList>
    </citation>
    <scope>NUCLEOTIDE SEQUENCE [LARGE SCALE GENOMIC DNA]</scope>
    <source>
        <strain evidence="3 4">CGMCC 1.10136</strain>
    </source>
</reference>
<organism evidence="3 4">
    <name type="scientific">Aerolutibacter ruishenii</name>
    <dbReference type="NCBI Taxonomy" id="686800"/>
    <lineage>
        <taxon>Bacteria</taxon>
        <taxon>Pseudomonadati</taxon>
        <taxon>Pseudomonadota</taxon>
        <taxon>Gammaproteobacteria</taxon>
        <taxon>Lysobacterales</taxon>
        <taxon>Lysobacteraceae</taxon>
        <taxon>Aerolutibacter</taxon>
    </lineage>
</organism>
<evidence type="ECO:0000313" key="4">
    <source>
        <dbReference type="Proteomes" id="UP000316471"/>
    </source>
</evidence>
<dbReference type="SUPFAM" id="SSF81324">
    <property type="entry name" value="Voltage-gated potassium channels"/>
    <property type="match status" value="1"/>
</dbReference>
<feature type="transmembrane region" description="Helical" evidence="1">
    <location>
        <begin position="203"/>
        <end position="223"/>
    </location>
</feature>
<keyword evidence="1" id="KW-0472">Membrane</keyword>
<feature type="transmembrane region" description="Helical" evidence="1">
    <location>
        <begin position="21"/>
        <end position="37"/>
    </location>
</feature>
<dbReference type="OrthoDB" id="4837979at2"/>
<dbReference type="EMBL" id="VLKP01000007">
    <property type="protein sequence ID" value="TWI10376.1"/>
    <property type="molecule type" value="Genomic_DNA"/>
</dbReference>
<evidence type="ECO:0000256" key="1">
    <source>
        <dbReference type="SAM" id="Phobius"/>
    </source>
</evidence>
<keyword evidence="1" id="KW-1133">Transmembrane helix</keyword>
<dbReference type="RefSeq" id="WP_144815042.1">
    <property type="nucleotide sequence ID" value="NZ_VLKP01000007.1"/>
</dbReference>
<dbReference type="Gene3D" id="1.10.287.70">
    <property type="match status" value="1"/>
</dbReference>
<dbReference type="Proteomes" id="UP000316471">
    <property type="component" value="Unassembled WGS sequence"/>
</dbReference>
<dbReference type="AlphaFoldDB" id="A0A562LRY8"/>
<feature type="transmembrane region" description="Helical" evidence="1">
    <location>
        <begin position="127"/>
        <end position="152"/>
    </location>
</feature>
<keyword evidence="1" id="KW-0812">Transmembrane</keyword>
<dbReference type="Pfam" id="PF07885">
    <property type="entry name" value="Ion_trans_2"/>
    <property type="match status" value="1"/>
</dbReference>
<feature type="domain" description="Potassium channel" evidence="2">
    <location>
        <begin position="140"/>
        <end position="217"/>
    </location>
</feature>